<dbReference type="AlphaFoldDB" id="A0A8J3LFC0"/>
<evidence type="ECO:0000313" key="2">
    <source>
        <dbReference type="Proteomes" id="UP000660339"/>
    </source>
</evidence>
<protein>
    <recommendedName>
        <fullName evidence="3">CRISPR-associated protein</fullName>
    </recommendedName>
</protein>
<reference evidence="1" key="1">
    <citation type="submission" date="2021-01" db="EMBL/GenBank/DDBJ databases">
        <title>Whole genome shotgun sequence of Catellatospora methionotrophica NBRC 14553.</title>
        <authorList>
            <person name="Komaki H."/>
            <person name="Tamura T."/>
        </authorList>
    </citation>
    <scope>NUCLEOTIDE SEQUENCE</scope>
    <source>
        <strain evidence="1">NBRC 14553</strain>
    </source>
</reference>
<dbReference type="InterPro" id="IPR011335">
    <property type="entry name" value="Restrct_endonuc-II-like"/>
</dbReference>
<proteinExistence type="predicted"/>
<sequence>MADDNALKLRQILRGHDTWGEGTASEQATAFFLDTMLDETVARVRKQNPALKRPVDLLISMSGFSPLTTILAYELIRPTRLLVIYSEQAGTSVDVIAQRVLRPGRLRQLDFSHRSVDPTDPQGIYREVKAELDRATTNGTLSAMIEITGGKKVMSAAAALAAWQLNLSLCYLDGDYDTEFGRVVPGDERPLLLDNPTALFGEQEMAAALETFRSGGFSSAYDRYHELCEQVANPARARFMRALSALYRAWCDLDLANLASCIRAVETTKAAAAQEISQKTSSVIGEQLHFLKTLTGARPDPASMLVSFLVLGRHYERLGRHDFAALLFYRTIEGCLSRRLELKYPGFSCKAPDWKLIGDPDDVRAVYLQAVMDTNGRDTDTLPPDISMMQAVTLLYALRDSLSVKAQLNTPDGVSNLRSLAETRNSSVLAHGYKTVAPKDSQKLRERAEHLLTVFWRLHGTGGDVRRLWEQLRFVDMDR</sequence>
<dbReference type="SUPFAM" id="SSF52980">
    <property type="entry name" value="Restriction endonuclease-like"/>
    <property type="match status" value="1"/>
</dbReference>
<evidence type="ECO:0008006" key="3">
    <source>
        <dbReference type="Google" id="ProtNLM"/>
    </source>
</evidence>
<gene>
    <name evidence="1" type="ORF">Cme02nite_55800</name>
</gene>
<dbReference type="Pfam" id="PF09670">
    <property type="entry name" value="Cas_Cas02710"/>
    <property type="match status" value="1"/>
</dbReference>
<dbReference type="NCBIfam" id="TIGR02710">
    <property type="entry name" value="TIGR02710 family CRISPR-associated CARF protein"/>
    <property type="match status" value="1"/>
</dbReference>
<dbReference type="Gene3D" id="3.40.50.10770">
    <property type="entry name" value="Hypothetical protein VC1899 like domain (Restriction endonuclease-like)"/>
    <property type="match status" value="1"/>
</dbReference>
<name>A0A8J3LFC0_9ACTN</name>
<dbReference type="RefSeq" id="WP_166380937.1">
    <property type="nucleotide sequence ID" value="NZ_BAAATT010000030.1"/>
</dbReference>
<dbReference type="InterPro" id="IPR014082">
    <property type="entry name" value="CRISPR-assoc_prot_Cas02710"/>
</dbReference>
<dbReference type="EMBL" id="BONJ01000030">
    <property type="protein sequence ID" value="GIG17248.1"/>
    <property type="molecule type" value="Genomic_DNA"/>
</dbReference>
<organism evidence="1 2">
    <name type="scientific">Catellatospora methionotrophica</name>
    <dbReference type="NCBI Taxonomy" id="121620"/>
    <lineage>
        <taxon>Bacteria</taxon>
        <taxon>Bacillati</taxon>
        <taxon>Actinomycetota</taxon>
        <taxon>Actinomycetes</taxon>
        <taxon>Micromonosporales</taxon>
        <taxon>Micromonosporaceae</taxon>
        <taxon>Catellatospora</taxon>
    </lineage>
</organism>
<evidence type="ECO:0000313" key="1">
    <source>
        <dbReference type="EMBL" id="GIG17248.1"/>
    </source>
</evidence>
<accession>A0A8J3LFC0</accession>
<dbReference type="Proteomes" id="UP000660339">
    <property type="component" value="Unassembled WGS sequence"/>
</dbReference>
<keyword evidence="2" id="KW-1185">Reference proteome</keyword>
<comment type="caution">
    <text evidence="1">The sequence shown here is derived from an EMBL/GenBank/DDBJ whole genome shotgun (WGS) entry which is preliminary data.</text>
</comment>